<keyword evidence="1" id="KW-0805">Transcription regulation</keyword>
<dbReference type="Gene3D" id="1.20.120.530">
    <property type="entry name" value="GntR ligand-binding domain-like"/>
    <property type="match status" value="1"/>
</dbReference>
<dbReference type="SMART" id="SM00345">
    <property type="entry name" value="HTH_GNTR"/>
    <property type="match status" value="1"/>
</dbReference>
<dbReference type="InterPro" id="IPR008920">
    <property type="entry name" value="TF_FadR/GntR_C"/>
</dbReference>
<gene>
    <name evidence="5" type="ORF">DU478_12220</name>
</gene>
<evidence type="ECO:0000313" key="6">
    <source>
        <dbReference type="Proteomes" id="UP000253977"/>
    </source>
</evidence>
<dbReference type="PANTHER" id="PTHR43537">
    <property type="entry name" value="TRANSCRIPTIONAL REGULATOR, GNTR FAMILY"/>
    <property type="match status" value="1"/>
</dbReference>
<sequence length="229" mass="25241">MQARRPAAHMTIKRGSASAVLHDALRERIVSLELAPGAYLSRSEIAAQYGVSQTPVRDAMMRLEEEGLLVIYPQSKTVVSKIDVAHAQETQFLRLSIELEVVRALIRQGADAKIAKARTCLTLQRAVLESDDLVEFSRLDQEFHAALCDAAGVGTLWSIVTARSGHIDRLRKLNLPDPGKSGSIISCHGRILDAIDAHDHRGAEAVVREHLSGTLSQLDQIIEKYPDYF</sequence>
<protein>
    <submittedName>
        <fullName evidence="5">GntR family transcriptional regulator</fullName>
    </submittedName>
</protein>
<dbReference type="InterPro" id="IPR000524">
    <property type="entry name" value="Tscrpt_reg_HTH_GntR"/>
</dbReference>
<dbReference type="PROSITE" id="PS50949">
    <property type="entry name" value="HTH_GNTR"/>
    <property type="match status" value="1"/>
</dbReference>
<dbReference type="Pfam" id="PF00392">
    <property type="entry name" value="GntR"/>
    <property type="match status" value="1"/>
</dbReference>
<dbReference type="InterPro" id="IPR036390">
    <property type="entry name" value="WH_DNA-bd_sf"/>
</dbReference>
<evidence type="ECO:0000313" key="5">
    <source>
        <dbReference type="EMBL" id="RDD66037.1"/>
    </source>
</evidence>
<evidence type="ECO:0000256" key="1">
    <source>
        <dbReference type="ARBA" id="ARBA00023015"/>
    </source>
</evidence>
<dbReference type="OrthoDB" id="8638122at2"/>
<reference evidence="5 6" key="1">
    <citation type="submission" date="2018-07" db="EMBL/GenBank/DDBJ databases">
        <title>Thalassococcus profundi sp. nov., a marine bacterium isolated from deep seawater of Okinawa Trough.</title>
        <authorList>
            <person name="Yu M."/>
        </authorList>
    </citation>
    <scope>NUCLEOTIDE SEQUENCE [LARGE SCALE GENOMIC DNA]</scope>
    <source>
        <strain evidence="5 6">WRAS1</strain>
    </source>
</reference>
<accession>A0A369TPI2</accession>
<dbReference type="SUPFAM" id="SSF48008">
    <property type="entry name" value="GntR ligand-binding domain-like"/>
    <property type="match status" value="1"/>
</dbReference>
<comment type="caution">
    <text evidence="5">The sequence shown here is derived from an EMBL/GenBank/DDBJ whole genome shotgun (WGS) entry which is preliminary data.</text>
</comment>
<dbReference type="InterPro" id="IPR011711">
    <property type="entry name" value="GntR_C"/>
</dbReference>
<dbReference type="CDD" id="cd07377">
    <property type="entry name" value="WHTH_GntR"/>
    <property type="match status" value="1"/>
</dbReference>
<dbReference type="Proteomes" id="UP000253977">
    <property type="component" value="Unassembled WGS sequence"/>
</dbReference>
<evidence type="ECO:0000259" key="4">
    <source>
        <dbReference type="PROSITE" id="PS50949"/>
    </source>
</evidence>
<evidence type="ECO:0000256" key="2">
    <source>
        <dbReference type="ARBA" id="ARBA00023125"/>
    </source>
</evidence>
<keyword evidence="3" id="KW-0804">Transcription</keyword>
<dbReference type="SMART" id="SM00895">
    <property type="entry name" value="FCD"/>
    <property type="match status" value="1"/>
</dbReference>
<dbReference type="EMBL" id="QPMK01000008">
    <property type="protein sequence ID" value="RDD66037.1"/>
    <property type="molecule type" value="Genomic_DNA"/>
</dbReference>
<proteinExistence type="predicted"/>
<keyword evidence="2" id="KW-0238">DNA-binding</keyword>
<dbReference type="Gene3D" id="1.10.10.10">
    <property type="entry name" value="Winged helix-like DNA-binding domain superfamily/Winged helix DNA-binding domain"/>
    <property type="match status" value="1"/>
</dbReference>
<dbReference type="InterPro" id="IPR036388">
    <property type="entry name" value="WH-like_DNA-bd_sf"/>
</dbReference>
<keyword evidence="6" id="KW-1185">Reference proteome</keyword>
<evidence type="ECO:0000256" key="3">
    <source>
        <dbReference type="ARBA" id="ARBA00023163"/>
    </source>
</evidence>
<dbReference type="SUPFAM" id="SSF46785">
    <property type="entry name" value="Winged helix' DNA-binding domain"/>
    <property type="match status" value="1"/>
</dbReference>
<dbReference type="GO" id="GO:0003677">
    <property type="term" value="F:DNA binding"/>
    <property type="evidence" value="ECO:0007669"/>
    <property type="project" value="UniProtKB-KW"/>
</dbReference>
<feature type="domain" description="HTH gntR-type" evidence="4">
    <location>
        <begin position="15"/>
        <end position="82"/>
    </location>
</feature>
<dbReference type="GO" id="GO:0003700">
    <property type="term" value="F:DNA-binding transcription factor activity"/>
    <property type="evidence" value="ECO:0007669"/>
    <property type="project" value="InterPro"/>
</dbReference>
<dbReference type="PANTHER" id="PTHR43537:SF45">
    <property type="entry name" value="GNTR FAMILY REGULATORY PROTEIN"/>
    <property type="match status" value="1"/>
</dbReference>
<dbReference type="Pfam" id="PF07729">
    <property type="entry name" value="FCD"/>
    <property type="match status" value="1"/>
</dbReference>
<dbReference type="AlphaFoldDB" id="A0A369TPI2"/>
<name>A0A369TPI2_9RHOB</name>
<organism evidence="5 6">
    <name type="scientific">Thalassococcus profundi</name>
    <dbReference type="NCBI Taxonomy" id="2282382"/>
    <lineage>
        <taxon>Bacteria</taxon>
        <taxon>Pseudomonadati</taxon>
        <taxon>Pseudomonadota</taxon>
        <taxon>Alphaproteobacteria</taxon>
        <taxon>Rhodobacterales</taxon>
        <taxon>Roseobacteraceae</taxon>
        <taxon>Thalassococcus</taxon>
    </lineage>
</organism>